<evidence type="ECO:0000256" key="1">
    <source>
        <dbReference type="SAM" id="MobiDB-lite"/>
    </source>
</evidence>
<name>A0AAD1UCS3_EUPCR</name>
<evidence type="ECO:0000313" key="3">
    <source>
        <dbReference type="Proteomes" id="UP001295684"/>
    </source>
</evidence>
<feature type="compositionally biased region" description="Basic residues" evidence="1">
    <location>
        <begin position="159"/>
        <end position="169"/>
    </location>
</feature>
<evidence type="ECO:0000313" key="2">
    <source>
        <dbReference type="EMBL" id="CAI2365559.1"/>
    </source>
</evidence>
<gene>
    <name evidence="2" type="ORF">ECRASSUSDP1_LOCUS6878</name>
</gene>
<accession>A0AAD1UCS3</accession>
<dbReference type="Proteomes" id="UP001295684">
    <property type="component" value="Unassembled WGS sequence"/>
</dbReference>
<proteinExistence type="predicted"/>
<organism evidence="2 3">
    <name type="scientific">Euplotes crassus</name>
    <dbReference type="NCBI Taxonomy" id="5936"/>
    <lineage>
        <taxon>Eukaryota</taxon>
        <taxon>Sar</taxon>
        <taxon>Alveolata</taxon>
        <taxon>Ciliophora</taxon>
        <taxon>Intramacronucleata</taxon>
        <taxon>Spirotrichea</taxon>
        <taxon>Hypotrichia</taxon>
        <taxon>Euplotida</taxon>
        <taxon>Euplotidae</taxon>
        <taxon>Moneuplotes</taxon>
    </lineage>
</organism>
<feature type="region of interest" description="Disordered" evidence="1">
    <location>
        <begin position="144"/>
        <end position="169"/>
    </location>
</feature>
<sequence>MYKLRSSWAKRNDKTYDGSYFVEQKTLHQSNSVKNQTDHTHSSPQRVISILRDRFLDFLSKKQAKKEDFFGRNRLKRDKGGKVVFKNEVLADLVRRGGAEKGKGQKSSVFILKSQNQTPVNEVNLVEKKVFKILKNSVNDQSKSSRKVLKGLKSTHISRNSKKNSRKKEFRNGKHLLVNQDYSFDFSRNYSSLFQSKNVSLTQNSLMDLPSRNETVRKSYNIEQSLKERYTSKIYSKSRDKYLLLSNKCPLKGNKISLQPYSSNCVPSLHSTSTPGLNNDLPEVSCKSICPKSKISSKSSHRTRKRILLKHAKPHKSLVQFVPYRSTTRPSPPNFY</sequence>
<dbReference type="EMBL" id="CAMPGE010006682">
    <property type="protein sequence ID" value="CAI2365559.1"/>
    <property type="molecule type" value="Genomic_DNA"/>
</dbReference>
<keyword evidence="3" id="KW-1185">Reference proteome</keyword>
<dbReference type="AlphaFoldDB" id="A0AAD1UCS3"/>
<comment type="caution">
    <text evidence="2">The sequence shown here is derived from an EMBL/GenBank/DDBJ whole genome shotgun (WGS) entry which is preliminary data.</text>
</comment>
<reference evidence="2" key="1">
    <citation type="submission" date="2023-07" db="EMBL/GenBank/DDBJ databases">
        <authorList>
            <consortium name="AG Swart"/>
            <person name="Singh M."/>
            <person name="Singh A."/>
            <person name="Seah K."/>
            <person name="Emmerich C."/>
        </authorList>
    </citation>
    <scope>NUCLEOTIDE SEQUENCE</scope>
    <source>
        <strain evidence="2">DP1</strain>
    </source>
</reference>
<protein>
    <submittedName>
        <fullName evidence="2">Uncharacterized protein</fullName>
    </submittedName>
</protein>